<accession>A0A1H4ZK79</accession>
<keyword evidence="2" id="KW-1185">Reference proteome</keyword>
<dbReference type="STRING" id="57704.SAMN04489793_4592"/>
<sequence length="60" mass="6616">MSSTDPHPEDHARAIRIAERQDLFDELLRVAGVAPAPAEITRPIPVITRTEQPESWLSAG</sequence>
<gene>
    <name evidence="1" type="ORF">SAMN04489793_4592</name>
</gene>
<dbReference type="RefSeq" id="WP_068741572.1">
    <property type="nucleotide sequence ID" value="NZ_CBDRGN010000006.1"/>
</dbReference>
<dbReference type="EMBL" id="FNSA01000003">
    <property type="protein sequence ID" value="SED30539.1"/>
    <property type="molecule type" value="Genomic_DNA"/>
</dbReference>
<name>A0A1H4ZK79_TSUTY</name>
<proteinExistence type="predicted"/>
<evidence type="ECO:0000313" key="1">
    <source>
        <dbReference type="EMBL" id="SED30539.1"/>
    </source>
</evidence>
<dbReference type="AlphaFoldDB" id="A0A1H4ZK79"/>
<evidence type="ECO:0000313" key="2">
    <source>
        <dbReference type="Proteomes" id="UP000182241"/>
    </source>
</evidence>
<dbReference type="OrthoDB" id="4774339at2"/>
<organism evidence="1 2">
    <name type="scientific">Tsukamurella tyrosinosolvens</name>
    <dbReference type="NCBI Taxonomy" id="57704"/>
    <lineage>
        <taxon>Bacteria</taxon>
        <taxon>Bacillati</taxon>
        <taxon>Actinomycetota</taxon>
        <taxon>Actinomycetes</taxon>
        <taxon>Mycobacteriales</taxon>
        <taxon>Tsukamurellaceae</taxon>
        <taxon>Tsukamurella</taxon>
    </lineage>
</organism>
<reference evidence="2" key="1">
    <citation type="submission" date="2016-10" db="EMBL/GenBank/DDBJ databases">
        <authorList>
            <person name="Varghese N."/>
            <person name="Submissions S."/>
        </authorList>
    </citation>
    <scope>NUCLEOTIDE SEQUENCE [LARGE SCALE GENOMIC DNA]</scope>
    <source>
        <strain evidence="2">DSM 44234</strain>
    </source>
</reference>
<dbReference type="Proteomes" id="UP000182241">
    <property type="component" value="Unassembled WGS sequence"/>
</dbReference>
<protein>
    <submittedName>
        <fullName evidence="1">Uncharacterized protein</fullName>
    </submittedName>
</protein>